<accession>H2SBQ5</accession>
<dbReference type="InterPro" id="IPR013041">
    <property type="entry name" value="Clathrin_app_Ig-like_sf"/>
</dbReference>
<dbReference type="GeneTree" id="ENSGT00950000182838"/>
<evidence type="ECO:0000256" key="4">
    <source>
        <dbReference type="ARBA" id="ARBA00022448"/>
    </source>
</evidence>
<evidence type="ECO:0000256" key="7">
    <source>
        <dbReference type="ARBA" id="ARBA00023136"/>
    </source>
</evidence>
<evidence type="ECO:0000256" key="8">
    <source>
        <dbReference type="ARBA" id="ARBA00023329"/>
    </source>
</evidence>
<evidence type="ECO:0000256" key="10">
    <source>
        <dbReference type="PIRNR" id="PIRNR037094"/>
    </source>
</evidence>
<reference evidence="12" key="3">
    <citation type="submission" date="2025-09" db="UniProtKB">
        <authorList>
            <consortium name="Ensembl"/>
        </authorList>
    </citation>
    <scope>IDENTIFICATION</scope>
</reference>
<evidence type="ECO:0000313" key="12">
    <source>
        <dbReference type="Ensembl" id="ENSTRUP00000009834.3"/>
    </source>
</evidence>
<reference evidence="12" key="2">
    <citation type="submission" date="2025-08" db="UniProtKB">
        <authorList>
            <consortium name="Ensembl"/>
        </authorList>
    </citation>
    <scope>IDENTIFICATION</scope>
</reference>
<reference evidence="12 13" key="1">
    <citation type="journal article" date="2011" name="Genome Biol. Evol.">
        <title>Integration of the genetic map and genome assembly of fugu facilitates insights into distinct features of genome evolution in teleosts and mammals.</title>
        <authorList>
            <person name="Kai W."/>
            <person name="Kikuchi K."/>
            <person name="Tohari S."/>
            <person name="Chew A.K."/>
            <person name="Tay A."/>
            <person name="Fujiwara A."/>
            <person name="Hosoya S."/>
            <person name="Suetake H."/>
            <person name="Naruse K."/>
            <person name="Brenner S."/>
            <person name="Suzuki Y."/>
            <person name="Venkatesh B."/>
        </authorList>
    </citation>
    <scope>NUCLEOTIDE SEQUENCE [LARGE SCALE GENOMIC DNA]</scope>
</reference>
<dbReference type="InterPro" id="IPR008152">
    <property type="entry name" value="Clathrin_a/b/g-adaptin_app_Ig"/>
</dbReference>
<dbReference type="Pfam" id="PF02883">
    <property type="entry name" value="Alpha_adaptinC2"/>
    <property type="match status" value="1"/>
</dbReference>
<proteinExistence type="inferred from homology"/>
<dbReference type="Gene3D" id="1.25.10.10">
    <property type="entry name" value="Leucine-rich Repeat Variant"/>
    <property type="match status" value="1"/>
</dbReference>
<dbReference type="SMART" id="SM00809">
    <property type="entry name" value="Alpha_adaptinC2"/>
    <property type="match status" value="1"/>
</dbReference>
<dbReference type="InterPro" id="IPR050840">
    <property type="entry name" value="Adaptor_Complx_Large_Subunit"/>
</dbReference>
<comment type="similarity">
    <text evidence="3 10">Belongs to the adaptor complexes large subunit family.</text>
</comment>
<dbReference type="PANTHER" id="PTHR22780">
    <property type="entry name" value="ADAPTIN, ALPHA/GAMMA/EPSILON"/>
    <property type="match status" value="1"/>
</dbReference>
<comment type="subcellular location">
    <subcellularLocation>
        <location evidence="1">Cytoplasmic vesicle membrane</location>
    </subcellularLocation>
    <subcellularLocation>
        <location evidence="9">Endomembrane system</location>
        <topology evidence="9">Peripheral membrane protein</topology>
        <orientation evidence="9">Cytoplasmic side</orientation>
    </subcellularLocation>
    <subcellularLocation>
        <location evidence="2">Golgi apparatus</location>
    </subcellularLocation>
</comment>
<keyword evidence="7 10" id="KW-0472">Membrane</keyword>
<dbReference type="InterPro" id="IPR008153">
    <property type="entry name" value="GAE_dom"/>
</dbReference>
<dbReference type="SUPFAM" id="SSF49348">
    <property type="entry name" value="Clathrin adaptor appendage domain"/>
    <property type="match status" value="1"/>
</dbReference>
<evidence type="ECO:0000256" key="2">
    <source>
        <dbReference type="ARBA" id="ARBA00004555"/>
    </source>
</evidence>
<dbReference type="Gene3D" id="2.60.40.1230">
    <property type="match status" value="1"/>
</dbReference>
<dbReference type="PROSITE" id="PS50180">
    <property type="entry name" value="GAE"/>
    <property type="match status" value="1"/>
</dbReference>
<evidence type="ECO:0000256" key="1">
    <source>
        <dbReference type="ARBA" id="ARBA00004156"/>
    </source>
</evidence>
<dbReference type="HOGENOM" id="CLU_003824_0_0_1"/>
<evidence type="ECO:0000256" key="9">
    <source>
        <dbReference type="ARBA" id="ARBA00029433"/>
    </source>
</evidence>
<gene>
    <name evidence="12" type="primary">ap1g2</name>
</gene>
<evidence type="ECO:0000256" key="3">
    <source>
        <dbReference type="ARBA" id="ARBA00006613"/>
    </source>
</evidence>
<keyword evidence="8 10" id="KW-0968">Cytoplasmic vesicle</keyword>
<protein>
    <recommendedName>
        <fullName evidence="10">AP-1 complex subunit gamma</fullName>
    </recommendedName>
</protein>
<dbReference type="GO" id="GO:0030121">
    <property type="term" value="C:AP-1 adaptor complex"/>
    <property type="evidence" value="ECO:0007669"/>
    <property type="project" value="InterPro"/>
</dbReference>
<keyword evidence="13" id="KW-1185">Reference proteome</keyword>
<dbReference type="GO" id="GO:0016192">
    <property type="term" value="P:vesicle-mediated transport"/>
    <property type="evidence" value="ECO:0007669"/>
    <property type="project" value="InterPro"/>
</dbReference>
<dbReference type="PIRSF" id="PIRSF037094">
    <property type="entry name" value="AP1_complex_gamma"/>
    <property type="match status" value="1"/>
</dbReference>
<sequence length="784" mass="85638">MSPSVPLQEMIRAIRSAKTQCEERGVIQRECAAIRAQFRQSDNGGRSHNLAKLLYVHMLGYPAHFGQMECVRMIASPRYSEKRIGYLGAMMLLDEKQDAKPRLLNQNIQYIQSLALCTLACMGSAEMCRDLAPEIERLLRASNSYVKKKAALCAVHIVRKVPDLGELFASAARSLLTEKNHGVLHGAVVLITQLCGQSPEALKRFRKAVPDLIQIMKSLIVSGYSPEHDVSGVSDPFLQVRILRLLRILGHNHEAASDTMNDLLAQVATNTDSTKTVGNAVLYETVLTILDIKSESGLRVLAVNILGRFLLNNDRNIRYIAMTSLQKIVGTDHNAVQRHRGTIVDCLKDQDASVKRRALDLSLALVSASNVRSMMKELLVFLSSCPPDLRSQTASGIFNAAERYAPSQRWHIDTILHVLTTAGGDVRDETVPNLIQLITNASELHRYTVHKLYRALVTDISQQSLVQVACWCIGEYGDLLTGPCQEMDPAQVSENDVLDALETVLQSHMSSPATRGFALTATMKLSTRITDNVDRIRSVVSIYGSCIDVELQQRAVEYNALFKKYDHMRAAVLERMPVIEKTSGQSNGVPSGDSVKDNQPVKVMPGESLLPQPPADQVCDLLDLLGDSGENQQASLVGAVPAAALVSSTATTAGGDLLDLLGGLEPPPTTPVPVYEKDGVTLTISCDKQSDSDLTVTLTASNSTESDISSFMLQAAVPKSVQLHMKAPSGDLLPARGAAKVSQMVILNNPNKVTLKMRVRISYNRNGSAFQDMIQIDSFPGLDH</sequence>
<keyword evidence="5 10" id="KW-0653">Protein transport</keyword>
<dbReference type="InterPro" id="IPR011989">
    <property type="entry name" value="ARM-like"/>
</dbReference>
<keyword evidence="4 10" id="KW-0813">Transport</keyword>
<dbReference type="SUPFAM" id="SSF48371">
    <property type="entry name" value="ARM repeat"/>
    <property type="match status" value="1"/>
</dbReference>
<dbReference type="InterPro" id="IPR016024">
    <property type="entry name" value="ARM-type_fold"/>
</dbReference>
<organism evidence="12 13">
    <name type="scientific">Takifugu rubripes</name>
    <name type="common">Japanese pufferfish</name>
    <name type="synonym">Fugu rubripes</name>
    <dbReference type="NCBI Taxonomy" id="31033"/>
    <lineage>
        <taxon>Eukaryota</taxon>
        <taxon>Metazoa</taxon>
        <taxon>Chordata</taxon>
        <taxon>Craniata</taxon>
        <taxon>Vertebrata</taxon>
        <taxon>Euteleostomi</taxon>
        <taxon>Actinopterygii</taxon>
        <taxon>Neopterygii</taxon>
        <taxon>Teleostei</taxon>
        <taxon>Neoteleostei</taxon>
        <taxon>Acanthomorphata</taxon>
        <taxon>Eupercaria</taxon>
        <taxon>Tetraodontiformes</taxon>
        <taxon>Tetradontoidea</taxon>
        <taxon>Tetraodontidae</taxon>
        <taxon>Takifugu</taxon>
    </lineage>
</organism>
<dbReference type="Pfam" id="PF01602">
    <property type="entry name" value="Adaptin_N"/>
    <property type="match status" value="1"/>
</dbReference>
<keyword evidence="6 10" id="KW-0333">Golgi apparatus</keyword>
<dbReference type="Ensembl" id="ENSTRUT00000009890.3">
    <property type="protein sequence ID" value="ENSTRUP00000009834.3"/>
    <property type="gene ID" value="ENSTRUG00000004157.3"/>
</dbReference>
<dbReference type="Proteomes" id="UP000005226">
    <property type="component" value="Chromosome 22"/>
</dbReference>
<dbReference type="FunFam" id="1.25.10.10:FF:000030">
    <property type="entry name" value="AP-1 complex subunit gamma"/>
    <property type="match status" value="1"/>
</dbReference>
<evidence type="ECO:0000313" key="13">
    <source>
        <dbReference type="Proteomes" id="UP000005226"/>
    </source>
</evidence>
<dbReference type="InterPro" id="IPR017107">
    <property type="entry name" value="AP1_complex_gsu"/>
</dbReference>
<dbReference type="AlphaFoldDB" id="H2SBQ5"/>
<feature type="domain" description="GAE" evidence="11">
    <location>
        <begin position="667"/>
        <end position="780"/>
    </location>
</feature>
<evidence type="ECO:0000259" key="11">
    <source>
        <dbReference type="PROSITE" id="PS50180"/>
    </source>
</evidence>
<name>H2SBQ5_TAKRU</name>
<evidence type="ECO:0000256" key="6">
    <source>
        <dbReference type="ARBA" id="ARBA00023034"/>
    </source>
</evidence>
<evidence type="ECO:0000256" key="5">
    <source>
        <dbReference type="ARBA" id="ARBA00022927"/>
    </source>
</evidence>
<dbReference type="GO" id="GO:0006886">
    <property type="term" value="P:intracellular protein transport"/>
    <property type="evidence" value="ECO:0007669"/>
    <property type="project" value="UniProtKB-UniRule"/>
</dbReference>
<dbReference type="InterPro" id="IPR002553">
    <property type="entry name" value="Clathrin/coatomer_adapt-like_N"/>
</dbReference>